<accession>A0A2V0NPR7</accession>
<dbReference type="AlphaFoldDB" id="A0A2V0NPR7"/>
<feature type="compositionally biased region" description="Low complexity" evidence="1">
    <location>
        <begin position="105"/>
        <end position="118"/>
    </location>
</feature>
<gene>
    <name evidence="2" type="ORF">Rsub_02322</name>
</gene>
<dbReference type="InterPro" id="IPR032053">
    <property type="entry name" value="Ribosomal_mS34"/>
</dbReference>
<evidence type="ECO:0000313" key="3">
    <source>
        <dbReference type="Proteomes" id="UP000247498"/>
    </source>
</evidence>
<dbReference type="EMBL" id="BDRX01000011">
    <property type="protein sequence ID" value="GBF89604.1"/>
    <property type="molecule type" value="Genomic_DNA"/>
</dbReference>
<keyword evidence="3" id="KW-1185">Reference proteome</keyword>
<evidence type="ECO:0000313" key="2">
    <source>
        <dbReference type="EMBL" id="GBF89604.1"/>
    </source>
</evidence>
<dbReference type="InParanoid" id="A0A2V0NPR7"/>
<reference evidence="2 3" key="1">
    <citation type="journal article" date="2018" name="Sci. Rep.">
        <title>Raphidocelis subcapitata (=Pseudokirchneriella subcapitata) provides an insight into genome evolution and environmental adaptations in the Sphaeropleales.</title>
        <authorList>
            <person name="Suzuki S."/>
            <person name="Yamaguchi H."/>
            <person name="Nakajima N."/>
            <person name="Kawachi M."/>
        </authorList>
    </citation>
    <scope>NUCLEOTIDE SEQUENCE [LARGE SCALE GENOMIC DNA]</scope>
    <source>
        <strain evidence="2 3">NIES-35</strain>
    </source>
</reference>
<dbReference type="Proteomes" id="UP000247498">
    <property type="component" value="Unassembled WGS sequence"/>
</dbReference>
<feature type="region of interest" description="Disordered" evidence="1">
    <location>
        <begin position="105"/>
        <end position="125"/>
    </location>
</feature>
<dbReference type="PANTHER" id="PTHR35316:SF1">
    <property type="entry name" value="28S RIBOSOMAL S34 PROTEIN"/>
    <property type="match status" value="1"/>
</dbReference>
<name>A0A2V0NPR7_9CHLO</name>
<comment type="caution">
    <text evidence="2">The sequence shown here is derived from an EMBL/GenBank/DDBJ whole genome shotgun (WGS) entry which is preliminary data.</text>
</comment>
<protein>
    <submittedName>
        <fullName evidence="2">Uncharacterized protein</fullName>
    </submittedName>
</protein>
<dbReference type="GO" id="GO:0003735">
    <property type="term" value="F:structural constituent of ribosome"/>
    <property type="evidence" value="ECO:0007669"/>
    <property type="project" value="InterPro"/>
</dbReference>
<organism evidence="2 3">
    <name type="scientific">Raphidocelis subcapitata</name>
    <dbReference type="NCBI Taxonomy" id="307507"/>
    <lineage>
        <taxon>Eukaryota</taxon>
        <taxon>Viridiplantae</taxon>
        <taxon>Chlorophyta</taxon>
        <taxon>core chlorophytes</taxon>
        <taxon>Chlorophyceae</taxon>
        <taxon>CS clade</taxon>
        <taxon>Sphaeropleales</taxon>
        <taxon>Selenastraceae</taxon>
        <taxon>Raphidocelis</taxon>
    </lineage>
</organism>
<dbReference type="PANTHER" id="PTHR35316">
    <property type="entry name" value="28S RIBOSOMAL S34 PROTEIN"/>
    <property type="match status" value="1"/>
</dbReference>
<dbReference type="FunCoup" id="A0A2V0NPR7">
    <property type="interactions" value="354"/>
</dbReference>
<evidence type="ECO:0000256" key="1">
    <source>
        <dbReference type="SAM" id="MobiDB-lite"/>
    </source>
</evidence>
<proteinExistence type="predicted"/>
<dbReference type="GO" id="GO:0005739">
    <property type="term" value="C:mitochondrion"/>
    <property type="evidence" value="ECO:0007669"/>
    <property type="project" value="InterPro"/>
</dbReference>
<dbReference type="STRING" id="307507.A0A2V0NPR7"/>
<dbReference type="Pfam" id="PF16053">
    <property type="entry name" value="MRP-S34"/>
    <property type="match status" value="1"/>
</dbReference>
<sequence length="125" mass="13607">MSMLQLLLRPADRRLADVLARLPNLGIGARVARKSWAPYGDSWWEVTDVKLKGPEGGEARVWGVLHWRGRRAGDAPKRIGGAAKRVWRWLPEEAEAARLAPLAAALKAQQRAQQQPQAAGGGGGE</sequence>
<dbReference type="OrthoDB" id="16434at2759"/>